<dbReference type="PANTHER" id="PTHR47829">
    <property type="entry name" value="HYDROLASE, PUTATIVE (AFU_ORTHOLOGUE AFUA_1G12880)-RELATED"/>
    <property type="match status" value="1"/>
</dbReference>
<keyword evidence="2" id="KW-0808">Transferase</keyword>
<dbReference type="RefSeq" id="WP_148066733.1">
    <property type="nucleotide sequence ID" value="NZ_VRZA01000001.1"/>
</dbReference>
<dbReference type="InterPro" id="IPR002575">
    <property type="entry name" value="Aminoglycoside_PTrfase"/>
</dbReference>
<gene>
    <name evidence="2" type="ORF">FV139_02965</name>
</gene>
<dbReference type="InterPro" id="IPR041726">
    <property type="entry name" value="ACAD10_11_N"/>
</dbReference>
<dbReference type="Gene3D" id="3.30.200.20">
    <property type="entry name" value="Phosphorylase Kinase, domain 1"/>
    <property type="match status" value="1"/>
</dbReference>
<dbReference type="SUPFAM" id="SSF56112">
    <property type="entry name" value="Protein kinase-like (PK-like)"/>
    <property type="match status" value="1"/>
</dbReference>
<dbReference type="InterPro" id="IPR052898">
    <property type="entry name" value="ACAD10-like"/>
</dbReference>
<dbReference type="AlphaFoldDB" id="A0A5C9AAW5"/>
<evidence type="ECO:0000259" key="1">
    <source>
        <dbReference type="Pfam" id="PF01636"/>
    </source>
</evidence>
<reference evidence="2 3" key="1">
    <citation type="submission" date="2019-08" db="EMBL/GenBank/DDBJ databases">
        <title>Parahaliea maris sp. nov., isolated from the surface seawater.</title>
        <authorList>
            <person name="Liu Y."/>
        </authorList>
    </citation>
    <scope>NUCLEOTIDE SEQUENCE [LARGE SCALE GENOMIC DNA]</scope>
    <source>
        <strain evidence="2 3">HSLHS9</strain>
    </source>
</reference>
<feature type="domain" description="Aminoglycoside phosphotransferase" evidence="1">
    <location>
        <begin position="37"/>
        <end position="252"/>
    </location>
</feature>
<keyword evidence="3" id="KW-1185">Reference proteome</keyword>
<name>A0A5C9AAW5_9GAMM</name>
<comment type="caution">
    <text evidence="2">The sequence shown here is derived from an EMBL/GenBank/DDBJ whole genome shotgun (WGS) entry which is preliminary data.</text>
</comment>
<dbReference type="Proteomes" id="UP000321039">
    <property type="component" value="Unassembled WGS sequence"/>
</dbReference>
<accession>A0A5C9AAW5</accession>
<protein>
    <submittedName>
        <fullName evidence="2">Phosphotransferase family protein</fullName>
    </submittedName>
</protein>
<evidence type="ECO:0000313" key="2">
    <source>
        <dbReference type="EMBL" id="TXS96461.1"/>
    </source>
</evidence>
<dbReference type="CDD" id="cd05154">
    <property type="entry name" value="ACAD10_11_N-like"/>
    <property type="match status" value="1"/>
</dbReference>
<dbReference type="GO" id="GO:0016740">
    <property type="term" value="F:transferase activity"/>
    <property type="evidence" value="ECO:0007669"/>
    <property type="project" value="UniProtKB-KW"/>
</dbReference>
<dbReference type="Gene3D" id="3.90.1200.10">
    <property type="match status" value="1"/>
</dbReference>
<dbReference type="Pfam" id="PF01636">
    <property type="entry name" value="APH"/>
    <property type="match status" value="1"/>
</dbReference>
<evidence type="ECO:0000313" key="3">
    <source>
        <dbReference type="Proteomes" id="UP000321039"/>
    </source>
</evidence>
<dbReference type="EMBL" id="VRZA01000001">
    <property type="protein sequence ID" value="TXS96461.1"/>
    <property type="molecule type" value="Genomic_DNA"/>
</dbReference>
<dbReference type="PANTHER" id="PTHR47829:SF3">
    <property type="entry name" value="AMINOGLYCOSIDE PHOSPHOTRANSFERASE DOMAIN-CONTAINING PROTEIN"/>
    <property type="match status" value="1"/>
</dbReference>
<organism evidence="2 3">
    <name type="scientific">Parahaliea maris</name>
    <dbReference type="NCBI Taxonomy" id="2716870"/>
    <lineage>
        <taxon>Bacteria</taxon>
        <taxon>Pseudomonadati</taxon>
        <taxon>Pseudomonadota</taxon>
        <taxon>Gammaproteobacteria</taxon>
        <taxon>Cellvibrionales</taxon>
        <taxon>Halieaceae</taxon>
        <taxon>Parahaliea</taxon>
    </lineage>
</organism>
<dbReference type="InterPro" id="IPR011009">
    <property type="entry name" value="Kinase-like_dom_sf"/>
</dbReference>
<sequence length="346" mass="38894">MSEAIVTDVRTGHHFSTERLESYLEHHQQGFTGPLRIRQFEGGQSNPTFLLESPSGKYVLRKQPPGELLPSAHQVDREYRVMSALAPTNVPVPAMRCLCMDKGVIGANFYVMDYVPSRIFADASLPGVEPEHRKLIYSELARNLAALHSLDPRSLGIGDFGRAGNYFSRQISRWARQYRATETETITSMDKLINWLPDNVPATEKMAVVHGDYRIGNCLIDPIEPAIAAVIDWELSTLGDPLADLGYVYQMYYISTFEFGLGGKSLEQLGIPSQEEFIWEYCQHAGIDRVDNLQFSVIYNLFRLAGISQGVYKRGLEGNASSEIALTFREVVRDYADTAWNMVEAL</sequence>
<proteinExistence type="predicted"/>